<gene>
    <name evidence="1" type="ORF">I4J89_38270</name>
</gene>
<accession>A0A931G251</accession>
<protein>
    <submittedName>
        <fullName evidence="1">Uncharacterized protein</fullName>
    </submittedName>
</protein>
<proteinExistence type="predicted"/>
<name>A0A931G251_9ACTN</name>
<evidence type="ECO:0000313" key="1">
    <source>
        <dbReference type="EMBL" id="MBG0567312.1"/>
    </source>
</evidence>
<reference evidence="1" key="1">
    <citation type="submission" date="2020-11" db="EMBL/GenBank/DDBJ databases">
        <title>Isolation and identification of active actinomycetes.</title>
        <authorList>
            <person name="Sun X."/>
        </authorList>
    </citation>
    <scope>NUCLEOTIDE SEQUENCE</scope>
    <source>
        <strain evidence="1">NEAU-A11</strain>
    </source>
</reference>
<evidence type="ECO:0000313" key="2">
    <source>
        <dbReference type="Proteomes" id="UP000598146"/>
    </source>
</evidence>
<dbReference type="EMBL" id="JADQTO010000026">
    <property type="protein sequence ID" value="MBG0567312.1"/>
    <property type="molecule type" value="Genomic_DNA"/>
</dbReference>
<keyword evidence="2" id="KW-1185">Reference proteome</keyword>
<dbReference type="RefSeq" id="WP_196419083.1">
    <property type="nucleotide sequence ID" value="NZ_JADQTO010000026.1"/>
</dbReference>
<comment type="caution">
    <text evidence="1">The sequence shown here is derived from an EMBL/GenBank/DDBJ whole genome shotgun (WGS) entry which is preliminary data.</text>
</comment>
<sequence length="91" mass="9528">MGTPAPAQRLPVGNFGAEPLCLLLEPAGSDYWLRPGETFIVVGSGGDRQFRIDSVPGQVIVYVLEGDPADVKVVDSATGWVLASGHGRGHV</sequence>
<organism evidence="1 2">
    <name type="scientific">Actinoplanes aureus</name>
    <dbReference type="NCBI Taxonomy" id="2792083"/>
    <lineage>
        <taxon>Bacteria</taxon>
        <taxon>Bacillati</taxon>
        <taxon>Actinomycetota</taxon>
        <taxon>Actinomycetes</taxon>
        <taxon>Micromonosporales</taxon>
        <taxon>Micromonosporaceae</taxon>
        <taxon>Actinoplanes</taxon>
    </lineage>
</organism>
<dbReference type="Proteomes" id="UP000598146">
    <property type="component" value="Unassembled WGS sequence"/>
</dbReference>
<dbReference type="AlphaFoldDB" id="A0A931G251"/>